<evidence type="ECO:0000313" key="5">
    <source>
        <dbReference type="Proteomes" id="UP001221757"/>
    </source>
</evidence>
<evidence type="ECO:0000256" key="2">
    <source>
        <dbReference type="SAM" id="SignalP"/>
    </source>
</evidence>
<organism evidence="4 5">
    <name type="scientific">Mycena rosella</name>
    <name type="common">Pink bonnet</name>
    <name type="synonym">Agaricus rosellus</name>
    <dbReference type="NCBI Taxonomy" id="1033263"/>
    <lineage>
        <taxon>Eukaryota</taxon>
        <taxon>Fungi</taxon>
        <taxon>Dikarya</taxon>
        <taxon>Basidiomycota</taxon>
        <taxon>Agaricomycotina</taxon>
        <taxon>Agaricomycetes</taxon>
        <taxon>Agaricomycetidae</taxon>
        <taxon>Agaricales</taxon>
        <taxon>Marasmiineae</taxon>
        <taxon>Mycenaceae</taxon>
        <taxon>Mycena</taxon>
    </lineage>
</organism>
<feature type="transmembrane region" description="Helical" evidence="1">
    <location>
        <begin position="356"/>
        <end position="380"/>
    </location>
</feature>
<keyword evidence="1" id="KW-0472">Membrane</keyword>
<keyword evidence="1" id="KW-0812">Transmembrane</keyword>
<protein>
    <recommendedName>
        <fullName evidence="3">DUF6536 domain-containing protein</fullName>
    </recommendedName>
</protein>
<dbReference type="AlphaFoldDB" id="A0AAD7D3W6"/>
<feature type="domain" description="DUF6536" evidence="3">
    <location>
        <begin position="4"/>
        <end position="82"/>
    </location>
</feature>
<evidence type="ECO:0000313" key="4">
    <source>
        <dbReference type="EMBL" id="KAJ7677562.1"/>
    </source>
</evidence>
<dbReference type="EMBL" id="JARKIE010000137">
    <property type="protein sequence ID" value="KAJ7677562.1"/>
    <property type="molecule type" value="Genomic_DNA"/>
</dbReference>
<gene>
    <name evidence="4" type="ORF">B0H17DRAFT_1139580</name>
</gene>
<keyword evidence="1" id="KW-1133">Transmembrane helix</keyword>
<feature type="chain" id="PRO_5042200045" description="DUF6536 domain-containing protein" evidence="2">
    <location>
        <begin position="24"/>
        <end position="431"/>
    </location>
</feature>
<keyword evidence="5" id="KW-1185">Reference proteome</keyword>
<name>A0AAD7D3W6_MYCRO</name>
<reference evidence="4" key="1">
    <citation type="submission" date="2023-03" db="EMBL/GenBank/DDBJ databases">
        <title>Massive genome expansion in bonnet fungi (Mycena s.s.) driven by repeated elements and novel gene families across ecological guilds.</title>
        <authorList>
            <consortium name="Lawrence Berkeley National Laboratory"/>
            <person name="Harder C.B."/>
            <person name="Miyauchi S."/>
            <person name="Viragh M."/>
            <person name="Kuo A."/>
            <person name="Thoen E."/>
            <person name="Andreopoulos B."/>
            <person name="Lu D."/>
            <person name="Skrede I."/>
            <person name="Drula E."/>
            <person name="Henrissat B."/>
            <person name="Morin E."/>
            <person name="Kohler A."/>
            <person name="Barry K."/>
            <person name="LaButti K."/>
            <person name="Morin E."/>
            <person name="Salamov A."/>
            <person name="Lipzen A."/>
            <person name="Mereny Z."/>
            <person name="Hegedus B."/>
            <person name="Baldrian P."/>
            <person name="Stursova M."/>
            <person name="Weitz H."/>
            <person name="Taylor A."/>
            <person name="Grigoriev I.V."/>
            <person name="Nagy L.G."/>
            <person name="Martin F."/>
            <person name="Kauserud H."/>
        </authorList>
    </citation>
    <scope>NUCLEOTIDE SEQUENCE</scope>
    <source>
        <strain evidence="4">CBHHK067</strain>
    </source>
</reference>
<accession>A0AAD7D3W6</accession>
<dbReference type="Pfam" id="PF20163">
    <property type="entry name" value="DUF6536"/>
    <property type="match status" value="1"/>
</dbReference>
<evidence type="ECO:0000256" key="1">
    <source>
        <dbReference type="SAM" id="Phobius"/>
    </source>
</evidence>
<dbReference type="InterPro" id="IPR046623">
    <property type="entry name" value="DUF6536"/>
</dbReference>
<evidence type="ECO:0000259" key="3">
    <source>
        <dbReference type="Pfam" id="PF20163"/>
    </source>
</evidence>
<sequence length="431" mass="47809">MAKWSAMLRTQLAVLTLVLAVNAAGTTWAGITYQPDSRGVSTFLFGDCTGIARLKTTLHVLLKVLSGLLLGTGNFTACSCSRRQAAVRPMTPMHAVLRWTLVSPASRTCGTSTGGGWSVIGVMTMLLHLLEVGWWQPRRATFGRRGKLVGDRPLSHRGWWVLPAGWGDTTFDLSPIYSMQTNWKNLTRLEPKGCISEYLDPLSSTRITISGPKLLNFRLPKSVICFEWLENLLASRGPGQSQAGRSQSQMVWPGLGFHWAKATPGRVKAAAFRPSQSQNITNGSSLLHGWMSEWDSWDSRNHWMCSAHDPGYTSLGDEWAVRVGPNSLDIPNPSVDYCLMGEAADNEGRCGLHHSMHIMIVVCACTAVECILILWTAFYFRRGGKKKRERTLVTMGDAISAFLVPRGARRAYRRDKLLWRNSAQWSRVDTG</sequence>
<comment type="caution">
    <text evidence="4">The sequence shown here is derived from an EMBL/GenBank/DDBJ whole genome shotgun (WGS) entry which is preliminary data.</text>
</comment>
<feature type="signal peptide" evidence="2">
    <location>
        <begin position="1"/>
        <end position="23"/>
    </location>
</feature>
<proteinExistence type="predicted"/>
<dbReference type="Proteomes" id="UP001221757">
    <property type="component" value="Unassembled WGS sequence"/>
</dbReference>
<keyword evidence="2" id="KW-0732">Signal</keyword>